<protein>
    <submittedName>
        <fullName evidence="2">Uncharacterized protein</fullName>
    </submittedName>
</protein>
<reference evidence="2" key="2">
    <citation type="submission" date="2024-10" db="UniProtKB">
        <authorList>
            <consortium name="EnsemblProtists"/>
        </authorList>
    </citation>
    <scope>IDENTIFICATION</scope>
</reference>
<keyword evidence="1" id="KW-0472">Membrane</keyword>
<dbReference type="RefSeq" id="XP_005757969.1">
    <property type="nucleotide sequence ID" value="XM_005757912.1"/>
</dbReference>
<feature type="transmembrane region" description="Helical" evidence="1">
    <location>
        <begin position="59"/>
        <end position="82"/>
    </location>
</feature>
<proteinExistence type="predicted"/>
<sequence length="123" mass="13060">MPTAKIALSAMGAWGLFIGTMLTTFPANILGAYGIDFFECPAKQPRGAPVCDEVKQKSVAYNMFAIAGIQAIFTAALCINFAREGVSQKAQWHSKPCIAQPQALSLTRRSEAPASQAAGSLRP</sequence>
<dbReference type="AlphaFoldDB" id="A0A0D3I2Q5"/>
<keyword evidence="1" id="KW-1133">Transmembrane helix</keyword>
<dbReference type="EnsemblProtists" id="EOD05540">
    <property type="protein sequence ID" value="EOD05540"/>
    <property type="gene ID" value="EMIHUDRAFT_125287"/>
</dbReference>
<dbReference type="KEGG" id="ehx:EMIHUDRAFT_125287"/>
<accession>A0A0D3I2Q5</accession>
<keyword evidence="1" id="KW-0812">Transmembrane</keyword>
<dbReference type="Proteomes" id="UP000013827">
    <property type="component" value="Unassembled WGS sequence"/>
</dbReference>
<dbReference type="PaxDb" id="2903-EOD05540"/>
<evidence type="ECO:0000313" key="3">
    <source>
        <dbReference type="Proteomes" id="UP000013827"/>
    </source>
</evidence>
<feature type="transmembrane region" description="Helical" evidence="1">
    <location>
        <begin position="12"/>
        <end position="35"/>
    </location>
</feature>
<organism evidence="2 3">
    <name type="scientific">Emiliania huxleyi (strain CCMP1516)</name>
    <dbReference type="NCBI Taxonomy" id="280463"/>
    <lineage>
        <taxon>Eukaryota</taxon>
        <taxon>Haptista</taxon>
        <taxon>Haptophyta</taxon>
        <taxon>Prymnesiophyceae</taxon>
        <taxon>Isochrysidales</taxon>
        <taxon>Noelaerhabdaceae</taxon>
        <taxon>Emiliania</taxon>
    </lineage>
</organism>
<dbReference type="GeneID" id="17251690"/>
<dbReference type="HOGENOM" id="CLU_2021334_0_0_1"/>
<name>A0A0D3I2Q5_EMIH1</name>
<evidence type="ECO:0000256" key="1">
    <source>
        <dbReference type="SAM" id="Phobius"/>
    </source>
</evidence>
<keyword evidence="3" id="KW-1185">Reference proteome</keyword>
<evidence type="ECO:0000313" key="2">
    <source>
        <dbReference type="EnsemblProtists" id="EOD05540"/>
    </source>
</evidence>
<reference evidence="3" key="1">
    <citation type="journal article" date="2013" name="Nature">
        <title>Pan genome of the phytoplankton Emiliania underpins its global distribution.</title>
        <authorList>
            <person name="Read B.A."/>
            <person name="Kegel J."/>
            <person name="Klute M.J."/>
            <person name="Kuo A."/>
            <person name="Lefebvre S.C."/>
            <person name="Maumus F."/>
            <person name="Mayer C."/>
            <person name="Miller J."/>
            <person name="Monier A."/>
            <person name="Salamov A."/>
            <person name="Young J."/>
            <person name="Aguilar M."/>
            <person name="Claverie J.M."/>
            <person name="Frickenhaus S."/>
            <person name="Gonzalez K."/>
            <person name="Herman E.K."/>
            <person name="Lin Y.C."/>
            <person name="Napier J."/>
            <person name="Ogata H."/>
            <person name="Sarno A.F."/>
            <person name="Shmutz J."/>
            <person name="Schroeder D."/>
            <person name="de Vargas C."/>
            <person name="Verret F."/>
            <person name="von Dassow P."/>
            <person name="Valentin K."/>
            <person name="Van de Peer Y."/>
            <person name="Wheeler G."/>
            <person name="Dacks J.B."/>
            <person name="Delwiche C.F."/>
            <person name="Dyhrman S.T."/>
            <person name="Glockner G."/>
            <person name="John U."/>
            <person name="Richards T."/>
            <person name="Worden A.Z."/>
            <person name="Zhang X."/>
            <person name="Grigoriev I.V."/>
            <person name="Allen A.E."/>
            <person name="Bidle K."/>
            <person name="Borodovsky M."/>
            <person name="Bowler C."/>
            <person name="Brownlee C."/>
            <person name="Cock J.M."/>
            <person name="Elias M."/>
            <person name="Gladyshev V.N."/>
            <person name="Groth M."/>
            <person name="Guda C."/>
            <person name="Hadaegh A."/>
            <person name="Iglesias-Rodriguez M.D."/>
            <person name="Jenkins J."/>
            <person name="Jones B.M."/>
            <person name="Lawson T."/>
            <person name="Leese F."/>
            <person name="Lindquist E."/>
            <person name="Lobanov A."/>
            <person name="Lomsadze A."/>
            <person name="Malik S.B."/>
            <person name="Marsh M.E."/>
            <person name="Mackinder L."/>
            <person name="Mock T."/>
            <person name="Mueller-Roeber B."/>
            <person name="Pagarete A."/>
            <person name="Parker M."/>
            <person name="Probert I."/>
            <person name="Quesneville H."/>
            <person name="Raines C."/>
            <person name="Rensing S.A."/>
            <person name="Riano-Pachon D.M."/>
            <person name="Richier S."/>
            <person name="Rokitta S."/>
            <person name="Shiraiwa Y."/>
            <person name="Soanes D.M."/>
            <person name="van der Giezen M."/>
            <person name="Wahlund T.M."/>
            <person name="Williams B."/>
            <person name="Wilson W."/>
            <person name="Wolfe G."/>
            <person name="Wurch L.L."/>
        </authorList>
    </citation>
    <scope>NUCLEOTIDE SEQUENCE</scope>
</reference>